<reference evidence="2 3" key="1">
    <citation type="submission" date="2018-03" db="EMBL/GenBank/DDBJ databases">
        <title>Genomic Encyclopedia of Archaeal and Bacterial Type Strains, Phase II (KMG-II): from individual species to whole genera.</title>
        <authorList>
            <person name="Goeker M."/>
        </authorList>
    </citation>
    <scope>NUCLEOTIDE SEQUENCE [LARGE SCALE GENOMIC DNA]</scope>
    <source>
        <strain evidence="2 3">DSM 45416</strain>
    </source>
</reference>
<keyword evidence="3" id="KW-1185">Reference proteome</keyword>
<evidence type="ECO:0000256" key="1">
    <source>
        <dbReference type="SAM" id="MobiDB-lite"/>
    </source>
</evidence>
<dbReference type="EMBL" id="PVTG01000013">
    <property type="protein sequence ID" value="PRY47623.1"/>
    <property type="molecule type" value="Genomic_DNA"/>
</dbReference>
<organism evidence="2 3">
    <name type="scientific">Geodermatophilus tzadiensis</name>
    <dbReference type="NCBI Taxonomy" id="1137988"/>
    <lineage>
        <taxon>Bacteria</taxon>
        <taxon>Bacillati</taxon>
        <taxon>Actinomycetota</taxon>
        <taxon>Actinomycetes</taxon>
        <taxon>Geodermatophilales</taxon>
        <taxon>Geodermatophilaceae</taxon>
        <taxon>Geodermatophilus</taxon>
    </lineage>
</organism>
<name>A0A2T0TPP5_9ACTN</name>
<accession>A0A2T0TPP5</accession>
<protein>
    <submittedName>
        <fullName evidence="2">Uncharacterized protein</fullName>
    </submittedName>
</protein>
<evidence type="ECO:0000313" key="2">
    <source>
        <dbReference type="EMBL" id="PRY47623.1"/>
    </source>
</evidence>
<evidence type="ECO:0000313" key="3">
    <source>
        <dbReference type="Proteomes" id="UP000239210"/>
    </source>
</evidence>
<proteinExistence type="predicted"/>
<sequence length="82" mass="8450">MRGSAGARVVNGFHANDLIASQAIGGVARASWSLDVTGRFATYRSEAWTTGASGTRGWQEAATKVNCSDSDSDSDADADVPA</sequence>
<comment type="caution">
    <text evidence="2">The sequence shown here is derived from an EMBL/GenBank/DDBJ whole genome shotgun (WGS) entry which is preliminary data.</text>
</comment>
<gene>
    <name evidence="2" type="ORF">LY71_113125</name>
</gene>
<feature type="region of interest" description="Disordered" evidence="1">
    <location>
        <begin position="50"/>
        <end position="82"/>
    </location>
</feature>
<dbReference type="Proteomes" id="UP000239210">
    <property type="component" value="Unassembled WGS sequence"/>
</dbReference>
<dbReference type="AlphaFoldDB" id="A0A2T0TPP5"/>
<feature type="compositionally biased region" description="Acidic residues" evidence="1">
    <location>
        <begin position="70"/>
        <end position="82"/>
    </location>
</feature>